<comment type="caution">
    <text evidence="3">The sequence shown here is derived from an EMBL/GenBank/DDBJ whole genome shotgun (WGS) entry which is preliminary data.</text>
</comment>
<dbReference type="AlphaFoldDB" id="A0A2G0CFU3"/>
<accession>A0A2G0CFU3</accession>
<name>A0A2G0CFU3_9BACT</name>
<feature type="domain" description="3-keto-alpha-glucoside-1,2-lyase/3-keto-2-hydroxy-glucal hydratase" evidence="2">
    <location>
        <begin position="24"/>
        <end position="209"/>
    </location>
</feature>
<proteinExistence type="predicted"/>
<sequence length="454" mass="51319">MQKRHYAVFLLSWLFLPLTAQEDGFVSLTNGKDLSNWETYGGKAPYSLDGNTITGTAVVNTPNTFLCTERTYADFILELEFYDEAPLNSGVMARGQWRQQGDLRRIYGYQVEIDPSPRGYTGGIYDEARRGWIYPVHYNDPARSAYQHGEWNSLRIEAVGNELRTFVNGQSVANLVDSLDDSGLICLQVHSISEELAGKQVKWRNIRIKDNATKADRKRAVLAPQENLLVNTLTEAEKRQGWRLLFDGKTSDGWRGAKLNDFPASGWEIVDGELRVLAGNGGESTNGGDIVTKEHFGNFELVFEFKPTEGANSGVKYYVDPELNQGSGSAIGLEFQILDDERHPDAKAGVLGNRTIGSLYDLIPAKPVDVKRNKDYKINDWNRGRIVSKDGKVEHWLNGYKVVEYDRFSQMFKALVNYSKYQKWDNFGQWPQGPILLQDHGDAVAFRTIKIREL</sequence>
<evidence type="ECO:0000259" key="2">
    <source>
        <dbReference type="Pfam" id="PF06439"/>
    </source>
</evidence>
<evidence type="ECO:0000313" key="4">
    <source>
        <dbReference type="Proteomes" id="UP000226437"/>
    </source>
</evidence>
<dbReference type="EMBL" id="PDLO01000003">
    <property type="protein sequence ID" value="PHK98790.1"/>
    <property type="molecule type" value="Genomic_DNA"/>
</dbReference>
<protein>
    <recommendedName>
        <fullName evidence="2">3-keto-alpha-glucoside-1,2-lyase/3-keto-2-hydroxy-glucal hydratase domain-containing protein</fullName>
    </recommendedName>
</protein>
<keyword evidence="1" id="KW-0732">Signal</keyword>
<dbReference type="Gene3D" id="2.60.120.560">
    <property type="entry name" value="Exo-inulinase, domain 1"/>
    <property type="match status" value="2"/>
</dbReference>
<dbReference type="Pfam" id="PF06439">
    <property type="entry name" value="3keto-disac_hyd"/>
    <property type="match status" value="2"/>
</dbReference>
<evidence type="ECO:0000313" key="3">
    <source>
        <dbReference type="EMBL" id="PHK98790.1"/>
    </source>
</evidence>
<dbReference type="RefSeq" id="WP_099106400.1">
    <property type="nucleotide sequence ID" value="NZ_JAATJF010000001.1"/>
</dbReference>
<dbReference type="OrthoDB" id="9806233at2"/>
<organism evidence="3 4">
    <name type="scientific">Neolewinella marina</name>
    <dbReference type="NCBI Taxonomy" id="438751"/>
    <lineage>
        <taxon>Bacteria</taxon>
        <taxon>Pseudomonadati</taxon>
        <taxon>Bacteroidota</taxon>
        <taxon>Saprospiria</taxon>
        <taxon>Saprospirales</taxon>
        <taxon>Lewinellaceae</taxon>
        <taxon>Neolewinella</taxon>
    </lineage>
</organism>
<evidence type="ECO:0000256" key="1">
    <source>
        <dbReference type="SAM" id="SignalP"/>
    </source>
</evidence>
<reference evidence="3 4" key="1">
    <citation type="submission" date="2017-10" db="EMBL/GenBank/DDBJ databases">
        <title>The draft genome sequence of Lewinella marina KCTC 32374.</title>
        <authorList>
            <person name="Wang K."/>
        </authorList>
    </citation>
    <scope>NUCLEOTIDE SEQUENCE [LARGE SCALE GENOMIC DNA]</scope>
    <source>
        <strain evidence="3 4">MKG-38</strain>
    </source>
</reference>
<feature type="chain" id="PRO_5013921464" description="3-keto-alpha-glucoside-1,2-lyase/3-keto-2-hydroxy-glucal hydratase domain-containing protein" evidence="1">
    <location>
        <begin position="21"/>
        <end position="454"/>
    </location>
</feature>
<gene>
    <name evidence="3" type="ORF">CGL56_10025</name>
</gene>
<feature type="domain" description="3-keto-alpha-glucoside-1,2-lyase/3-keto-2-hydroxy-glucal hydratase" evidence="2">
    <location>
        <begin position="241"/>
        <end position="452"/>
    </location>
</feature>
<feature type="signal peptide" evidence="1">
    <location>
        <begin position="1"/>
        <end position="20"/>
    </location>
</feature>
<keyword evidence="4" id="KW-1185">Reference proteome</keyword>
<dbReference type="Proteomes" id="UP000226437">
    <property type="component" value="Unassembled WGS sequence"/>
</dbReference>
<dbReference type="GO" id="GO:0016787">
    <property type="term" value="F:hydrolase activity"/>
    <property type="evidence" value="ECO:0007669"/>
    <property type="project" value="InterPro"/>
</dbReference>
<dbReference type="InterPro" id="IPR010496">
    <property type="entry name" value="AL/BT2_dom"/>
</dbReference>